<accession>A0A4Y5YLQ3</accession>
<reference evidence="2 3" key="1">
    <citation type="submission" date="2019-06" db="EMBL/GenBank/DDBJ databases">
        <title>Complete genome of Microbacterium foliorum M2.</title>
        <authorList>
            <person name="Cao G."/>
        </authorList>
    </citation>
    <scope>NUCLEOTIDE SEQUENCE [LARGE SCALE GENOMIC DNA]</scope>
    <source>
        <strain evidence="2 3">M2</strain>
    </source>
</reference>
<keyword evidence="1" id="KW-0812">Transmembrane</keyword>
<organism evidence="2 3">
    <name type="scientific">Microbacterium foliorum</name>
    <dbReference type="NCBI Taxonomy" id="104336"/>
    <lineage>
        <taxon>Bacteria</taxon>
        <taxon>Bacillati</taxon>
        <taxon>Actinomycetota</taxon>
        <taxon>Actinomycetes</taxon>
        <taxon>Micrococcales</taxon>
        <taxon>Microbacteriaceae</taxon>
        <taxon>Microbacterium</taxon>
    </lineage>
</organism>
<dbReference type="Proteomes" id="UP000316125">
    <property type="component" value="Chromosome"/>
</dbReference>
<sequence>MSETTTVETVWVPGHAGWPGQQRSTTGLTVLGVVIATAILFYAATLVADPAPAMKVLGAGVVTTVGVAVWLLTTHLRVSRVTVVRPVVDGPSIVFGGVAQAVWPLRALVLAGMLLLAGWTWSVFTVPAERMTMLTLLGIPVIGLAVVVAGARAWFTPPSRHRLTLRPDGLELRIPRNDVRATWDEFSDASLDGDRVVIRTTTTRPSSWATRDLASDPVILAELASFYAHHPEARAEIGAATLARLRSGDF</sequence>
<dbReference type="EMBL" id="CP041040">
    <property type="protein sequence ID" value="QDE33741.1"/>
    <property type="molecule type" value="Genomic_DNA"/>
</dbReference>
<proteinExistence type="predicted"/>
<keyword evidence="1" id="KW-1133">Transmembrane helix</keyword>
<feature type="transmembrane region" description="Helical" evidence="1">
    <location>
        <begin position="53"/>
        <end position="72"/>
    </location>
</feature>
<name>A0A4Y5YLQ3_9MICO</name>
<feature type="transmembrane region" description="Helical" evidence="1">
    <location>
        <begin position="28"/>
        <end position="47"/>
    </location>
</feature>
<gene>
    <name evidence="2" type="ORF">FIV50_02365</name>
</gene>
<dbReference type="OrthoDB" id="5068883at2"/>
<evidence type="ECO:0000256" key="1">
    <source>
        <dbReference type="SAM" id="Phobius"/>
    </source>
</evidence>
<evidence type="ECO:0000313" key="3">
    <source>
        <dbReference type="Proteomes" id="UP000316125"/>
    </source>
</evidence>
<dbReference type="RefSeq" id="WP_140036028.1">
    <property type="nucleotide sequence ID" value="NZ_CP041040.1"/>
</dbReference>
<feature type="transmembrane region" description="Helical" evidence="1">
    <location>
        <begin position="133"/>
        <end position="155"/>
    </location>
</feature>
<evidence type="ECO:0008006" key="4">
    <source>
        <dbReference type="Google" id="ProtNLM"/>
    </source>
</evidence>
<protein>
    <recommendedName>
        <fullName evidence="4">PH domain-containing protein</fullName>
    </recommendedName>
</protein>
<feature type="transmembrane region" description="Helical" evidence="1">
    <location>
        <begin position="93"/>
        <end position="121"/>
    </location>
</feature>
<keyword evidence="1" id="KW-0472">Membrane</keyword>
<evidence type="ECO:0000313" key="2">
    <source>
        <dbReference type="EMBL" id="QDE33741.1"/>
    </source>
</evidence>
<dbReference type="AlphaFoldDB" id="A0A4Y5YLQ3"/>